<dbReference type="Gene3D" id="1.10.555.10">
    <property type="entry name" value="Rho GTPase activation protein"/>
    <property type="match status" value="2"/>
</dbReference>
<dbReference type="InterPro" id="IPR011993">
    <property type="entry name" value="PH-like_dom_sf"/>
</dbReference>
<dbReference type="GO" id="GO:0005096">
    <property type="term" value="F:GTPase activator activity"/>
    <property type="evidence" value="ECO:0007669"/>
    <property type="project" value="UniProtKB-KW"/>
</dbReference>
<dbReference type="SMART" id="SM00324">
    <property type="entry name" value="RhoGAP"/>
    <property type="match status" value="1"/>
</dbReference>
<dbReference type="SUPFAM" id="SSF54236">
    <property type="entry name" value="Ubiquitin-like"/>
    <property type="match status" value="1"/>
</dbReference>
<feature type="region of interest" description="Disordered" evidence="2">
    <location>
        <begin position="813"/>
        <end position="860"/>
    </location>
</feature>
<feature type="domain" description="PH" evidence="3">
    <location>
        <begin position="528"/>
        <end position="562"/>
    </location>
</feature>
<evidence type="ECO:0000256" key="2">
    <source>
        <dbReference type="SAM" id="MobiDB-lite"/>
    </source>
</evidence>
<dbReference type="PANTHER" id="PTHR45899:SF2">
    <property type="entry name" value="RHO GTPASE ACTIVATING PROTEIN AT 15B, ISOFORM C"/>
    <property type="match status" value="1"/>
</dbReference>
<dbReference type="SMART" id="SM00233">
    <property type="entry name" value="PH"/>
    <property type="match status" value="2"/>
</dbReference>
<protein>
    <submittedName>
        <fullName evidence="5">Arf-GAP with Rho-GAP domain, ANK repeat and PH domain-containing protein 1</fullName>
    </submittedName>
</protein>
<dbReference type="Proteomes" id="UP000192578">
    <property type="component" value="Unassembled WGS sequence"/>
</dbReference>
<gene>
    <name evidence="5" type="ORF">BV898_07856</name>
</gene>
<dbReference type="InterPro" id="IPR029071">
    <property type="entry name" value="Ubiquitin-like_domsf"/>
</dbReference>
<comment type="caution">
    <text evidence="5">The sequence shown here is derived from an EMBL/GenBank/DDBJ whole genome shotgun (WGS) entry which is preliminary data.</text>
</comment>
<proteinExistence type="predicted"/>
<accession>A0A1W0WSB1</accession>
<feature type="compositionally biased region" description="Pro residues" evidence="2">
    <location>
        <begin position="212"/>
        <end position="221"/>
    </location>
</feature>
<feature type="compositionally biased region" description="Basic residues" evidence="2">
    <location>
        <begin position="838"/>
        <end position="849"/>
    </location>
</feature>
<feature type="compositionally biased region" description="Polar residues" evidence="2">
    <location>
        <begin position="223"/>
        <end position="232"/>
    </location>
</feature>
<dbReference type="Pfam" id="PF00620">
    <property type="entry name" value="RhoGAP"/>
    <property type="match status" value="2"/>
</dbReference>
<feature type="domain" description="Rho-GAP" evidence="4">
    <location>
        <begin position="687"/>
        <end position="1060"/>
    </location>
</feature>
<dbReference type="OrthoDB" id="29546at2759"/>
<dbReference type="PANTHER" id="PTHR45899">
    <property type="entry name" value="RHO GTPASE ACTIVATING PROTEIN AT 15B, ISOFORM C"/>
    <property type="match status" value="1"/>
</dbReference>
<dbReference type="GO" id="GO:0007165">
    <property type="term" value="P:signal transduction"/>
    <property type="evidence" value="ECO:0007669"/>
    <property type="project" value="InterPro"/>
</dbReference>
<dbReference type="Pfam" id="PF00169">
    <property type="entry name" value="PH"/>
    <property type="match status" value="1"/>
</dbReference>
<dbReference type="GO" id="GO:0005737">
    <property type="term" value="C:cytoplasm"/>
    <property type="evidence" value="ECO:0007669"/>
    <property type="project" value="TreeGrafter"/>
</dbReference>
<feature type="compositionally biased region" description="Pro residues" evidence="2">
    <location>
        <begin position="269"/>
        <end position="280"/>
    </location>
</feature>
<evidence type="ECO:0000313" key="5">
    <source>
        <dbReference type="EMBL" id="OQV18085.1"/>
    </source>
</evidence>
<organism evidence="5 6">
    <name type="scientific">Hypsibius exemplaris</name>
    <name type="common">Freshwater tardigrade</name>
    <dbReference type="NCBI Taxonomy" id="2072580"/>
    <lineage>
        <taxon>Eukaryota</taxon>
        <taxon>Metazoa</taxon>
        <taxon>Ecdysozoa</taxon>
        <taxon>Tardigrada</taxon>
        <taxon>Eutardigrada</taxon>
        <taxon>Parachela</taxon>
        <taxon>Hypsibioidea</taxon>
        <taxon>Hypsibiidae</taxon>
        <taxon>Hypsibius</taxon>
    </lineage>
</organism>
<evidence type="ECO:0000313" key="6">
    <source>
        <dbReference type="Proteomes" id="UP000192578"/>
    </source>
</evidence>
<feature type="compositionally biased region" description="Basic and acidic residues" evidence="2">
    <location>
        <begin position="814"/>
        <end position="836"/>
    </location>
</feature>
<dbReference type="EMBL" id="MTYJ01000053">
    <property type="protein sequence ID" value="OQV18085.1"/>
    <property type="molecule type" value="Genomic_DNA"/>
</dbReference>
<feature type="region of interest" description="Disordered" evidence="2">
    <location>
        <begin position="198"/>
        <end position="294"/>
    </location>
</feature>
<keyword evidence="1" id="KW-0343">GTPase activation</keyword>
<sequence>MSAALVSVPKVSTESLILPHLALAIIGSAPRPTKVAGLIDLETFCDYAPSPASFFSGALPVGKAVHAGLSGCGLPTPRTAGKVLSRPGTFRGDATAPVPHSVNGFVVAGHVRRALCGASCLSSRTNAEANSQGNTVFNKVAAKTLLQRLTAVRNALQGPDQEEDCELMRQEFGPFEFGNSNWSCTACSKRRKKVVVTMSTGSLSSTEHDDSPPPLPPPAPIPKNSSQTSLNYSRRPPTAPSVHSLSDATDKLEAKPRKPLPAPRTRLRPAPPPPPPPPATGPVDATSDSDGTASESSFVMVTDLDQSPEEKDGYLLAKGNLSELPEYREVEDTQHIRRPAVRSFSQDLGCNQSIRTNSDLIKWESMDYLRSARESLLFMQSQEDPEDWTVTYTPPSYSPPPPPLLGDADDAGYLPVEEDDAEKLVDVPPPIPPRPLRRDVVVPRPLLPQSSTATRSSAYFENETRNGVTTLRTGNLIFRNNRCWCALKDGKFSAFADRKALTPKLIIACADILEISTDKKTNSLTFGFEIHSVKEKYKPFVLQSESAEDRAHWLQSLAKCVCDALAMHATIPKAGCKEFDVAGKVYVRRGASGPWKKSWIELAGRTLSVFSDDEEDECDLRKVVAFSVVNAAFYESKSAAVCPDALETSNPFIINLPGRVLYVQADLEKATTHWMKLMQQRARECGPAIEDQPMTSEDVPVIVQKCIEFVSAHGVKSEGIYRHCGVGSRIAAVLDLFAKDAHGTYLSKENFSEHDVAGALKRFFRNLPEPVITLELYQPLLHCAEIENVQQKLLKIPVPAEAAPTPSELCDVEEAARPSESHNGIGDRKQDVDTQHSFKFRKHCKRRRDPKGTKNFTGSGKLQQANFVPAKGWRLPDGHLLDRPKGEAINMRLKTSLTAGQLCRALLDREKMEPDPAYTLHEVIFDDKLSKGNHFGDAAAAVQQKKSFKKMALDFSKMNLTCYKNLSQKLLKYQSLLKQLPLRPNFVTLKKLLGHLRVITELATENKMSIPNIASSFGSTVMSGSMDSSTVNSYAGDNFSGSTKEITVLVDFLTFYEVLFEVKDEEIQKERKILQALESFNKQILSPPRAGDFLMGIYWIDRKGEAINMRLKTSLTAGQLCRALLDREKMEPDPAYTLHEVIFDDKLYRPVLEDEEVIPIILRWTQWNETNICPYSANYLCVRKNEMQDKIAAIPRATISVTQQLRFSKEKSFKKMALDFSKMNLTCYKNLSGEKSIGSWRIEDIVWFRGCSPQRSPPSKWTFTFIEKQILDRMKENRAAFGYTVCCDEEADLFKWIGTIVQAQQSLTKSPVADSSFPTSHF</sequence>
<dbReference type="CDD" id="cd17113">
    <property type="entry name" value="RA_ARAPs"/>
    <property type="match status" value="1"/>
</dbReference>
<evidence type="ECO:0000259" key="4">
    <source>
        <dbReference type="PROSITE" id="PS50238"/>
    </source>
</evidence>
<evidence type="ECO:0000256" key="1">
    <source>
        <dbReference type="ARBA" id="ARBA00022468"/>
    </source>
</evidence>
<dbReference type="PROSITE" id="PS50238">
    <property type="entry name" value="RHOGAP"/>
    <property type="match status" value="1"/>
</dbReference>
<dbReference type="PROSITE" id="PS50003">
    <property type="entry name" value="PH_DOMAIN"/>
    <property type="match status" value="2"/>
</dbReference>
<dbReference type="InterPro" id="IPR052227">
    <property type="entry name" value="Arf-Rho-GAP_ANK-PH_domain"/>
</dbReference>
<name>A0A1W0WSB1_HYPEX</name>
<dbReference type="InterPro" id="IPR008936">
    <property type="entry name" value="Rho_GTPase_activation_prot"/>
</dbReference>
<keyword evidence="6" id="KW-1185">Reference proteome</keyword>
<dbReference type="SUPFAM" id="SSF48350">
    <property type="entry name" value="GTPase activation domain, GAP"/>
    <property type="match status" value="1"/>
</dbReference>
<evidence type="ECO:0000259" key="3">
    <source>
        <dbReference type="PROSITE" id="PS50003"/>
    </source>
</evidence>
<reference evidence="6" key="1">
    <citation type="submission" date="2017-01" db="EMBL/GenBank/DDBJ databases">
        <title>Comparative genomics of anhydrobiosis in the tardigrade Hypsibius dujardini.</title>
        <authorList>
            <person name="Yoshida Y."/>
            <person name="Koutsovoulos G."/>
            <person name="Laetsch D."/>
            <person name="Stevens L."/>
            <person name="Kumar S."/>
            <person name="Horikawa D."/>
            <person name="Ishino K."/>
            <person name="Komine S."/>
            <person name="Tomita M."/>
            <person name="Blaxter M."/>
            <person name="Arakawa K."/>
        </authorList>
    </citation>
    <scope>NUCLEOTIDE SEQUENCE [LARGE SCALE GENOMIC DNA]</scope>
    <source>
        <strain evidence="6">Z151</strain>
    </source>
</reference>
<feature type="domain" description="PH" evidence="3">
    <location>
        <begin position="578"/>
        <end position="683"/>
    </location>
</feature>
<dbReference type="InterPro" id="IPR001849">
    <property type="entry name" value="PH_domain"/>
</dbReference>
<dbReference type="Gene3D" id="3.10.20.90">
    <property type="entry name" value="Phosphatidylinositol 3-kinase Catalytic Subunit, Chain A, domain 1"/>
    <property type="match status" value="1"/>
</dbReference>
<dbReference type="GO" id="GO:0005547">
    <property type="term" value="F:phosphatidylinositol-3,4,5-trisphosphate binding"/>
    <property type="evidence" value="ECO:0007669"/>
    <property type="project" value="TreeGrafter"/>
</dbReference>
<dbReference type="Gene3D" id="2.30.29.30">
    <property type="entry name" value="Pleckstrin-homology domain (PH domain)/Phosphotyrosine-binding domain (PTB)"/>
    <property type="match status" value="2"/>
</dbReference>
<dbReference type="InterPro" id="IPR000198">
    <property type="entry name" value="RhoGAP_dom"/>
</dbReference>
<dbReference type="SUPFAM" id="SSF50729">
    <property type="entry name" value="PH domain-like"/>
    <property type="match status" value="2"/>
</dbReference>